<proteinExistence type="predicted"/>
<dbReference type="SUPFAM" id="SSF53850">
    <property type="entry name" value="Periplasmic binding protein-like II"/>
    <property type="match status" value="1"/>
</dbReference>
<dbReference type="EMBL" id="JAOALG010000002">
    <property type="protein sequence ID" value="MEQ5842941.1"/>
    <property type="molecule type" value="Genomic_DNA"/>
</dbReference>
<name>A0ABV1LVK8_9BURK</name>
<reference evidence="1 2" key="1">
    <citation type="journal article" date="2024" name="Chem. Sci.">
        <title>Discovery of a lagriamide polyketide by integrated genome mining, isotopic labeling, and untargeted metabolomics.</title>
        <authorList>
            <person name="Fergusson C.H."/>
            <person name="Saulog J."/>
            <person name="Paulo B.S."/>
            <person name="Wilson D.M."/>
            <person name="Liu D.Y."/>
            <person name="Morehouse N.J."/>
            <person name="Waterworth S."/>
            <person name="Barkei J."/>
            <person name="Gray C.A."/>
            <person name="Kwan J.C."/>
            <person name="Eustaquio A.S."/>
            <person name="Linington R.G."/>
        </authorList>
    </citation>
    <scope>NUCLEOTIDE SEQUENCE [LARGE SCALE GENOMIC DNA]</scope>
    <source>
        <strain evidence="1 2">RL17-338-BIF-B</strain>
    </source>
</reference>
<organism evidence="1 2">
    <name type="scientific">Paraburkholderia acidicola</name>
    <dbReference type="NCBI Taxonomy" id="1912599"/>
    <lineage>
        <taxon>Bacteria</taxon>
        <taxon>Pseudomonadati</taxon>
        <taxon>Pseudomonadota</taxon>
        <taxon>Betaproteobacteria</taxon>
        <taxon>Burkholderiales</taxon>
        <taxon>Burkholderiaceae</taxon>
        <taxon>Paraburkholderia</taxon>
    </lineage>
</organism>
<dbReference type="RefSeq" id="WP_432711327.1">
    <property type="nucleotide sequence ID" value="NZ_JAOALG010000002.1"/>
</dbReference>
<dbReference type="Gene3D" id="3.40.190.10">
    <property type="entry name" value="Periplasmic binding protein-like II"/>
    <property type="match status" value="1"/>
</dbReference>
<gene>
    <name evidence="1" type="ORF">N0A02_26150</name>
</gene>
<sequence>MTLNEVKSSIAPTGTYLVRQESRYRSVQDLDANGVRIAVGSGAAYDLFLSRSLKSAALVRLTTSASAIAAFAEQQLDAAAGVRQPLQTFAQSRSDFRVLLDSFTTIHQAIGVPAGRGAAHLYLTEFIEEMSRFCCWEYRGFKRA</sequence>
<evidence type="ECO:0000313" key="2">
    <source>
        <dbReference type="Proteomes" id="UP001469089"/>
    </source>
</evidence>
<dbReference type="Proteomes" id="UP001469089">
    <property type="component" value="Unassembled WGS sequence"/>
</dbReference>
<protein>
    <submittedName>
        <fullName evidence="1">Transporter substrate-binding domain-containing protein</fullName>
    </submittedName>
</protein>
<evidence type="ECO:0000313" key="1">
    <source>
        <dbReference type="EMBL" id="MEQ5842941.1"/>
    </source>
</evidence>
<keyword evidence="2" id="KW-1185">Reference proteome</keyword>
<comment type="caution">
    <text evidence="1">The sequence shown here is derived from an EMBL/GenBank/DDBJ whole genome shotgun (WGS) entry which is preliminary data.</text>
</comment>
<accession>A0ABV1LVK8</accession>